<proteinExistence type="predicted"/>
<reference evidence="2" key="1">
    <citation type="journal article" date="2020" name="Stud. Mycol.">
        <title>101 Dothideomycetes genomes: a test case for predicting lifestyles and emergence of pathogens.</title>
        <authorList>
            <person name="Haridas S."/>
            <person name="Albert R."/>
            <person name="Binder M."/>
            <person name="Bloem J."/>
            <person name="Labutti K."/>
            <person name="Salamov A."/>
            <person name="Andreopoulos B."/>
            <person name="Baker S."/>
            <person name="Barry K."/>
            <person name="Bills G."/>
            <person name="Bluhm B."/>
            <person name="Cannon C."/>
            <person name="Castanera R."/>
            <person name="Culley D."/>
            <person name="Daum C."/>
            <person name="Ezra D."/>
            <person name="Gonzalez J."/>
            <person name="Henrissat B."/>
            <person name="Kuo A."/>
            <person name="Liang C."/>
            <person name="Lipzen A."/>
            <person name="Lutzoni F."/>
            <person name="Magnuson J."/>
            <person name="Mondo S."/>
            <person name="Nolan M."/>
            <person name="Ohm R."/>
            <person name="Pangilinan J."/>
            <person name="Park H.-J."/>
            <person name="Ramirez L."/>
            <person name="Alfaro M."/>
            <person name="Sun H."/>
            <person name="Tritt A."/>
            <person name="Yoshinaga Y."/>
            <person name="Zwiers L.-H."/>
            <person name="Turgeon B."/>
            <person name="Goodwin S."/>
            <person name="Spatafora J."/>
            <person name="Crous P."/>
            <person name="Grigoriev I."/>
        </authorList>
    </citation>
    <scope>NUCLEOTIDE SEQUENCE</scope>
    <source>
        <strain evidence="2">Tuck. ex Michener</strain>
    </source>
</reference>
<dbReference type="EMBL" id="ML991784">
    <property type="protein sequence ID" value="KAF2236547.1"/>
    <property type="molecule type" value="Genomic_DNA"/>
</dbReference>
<accession>A0A6A6HEU3</accession>
<feature type="compositionally biased region" description="Low complexity" evidence="1">
    <location>
        <begin position="86"/>
        <end position="101"/>
    </location>
</feature>
<feature type="region of interest" description="Disordered" evidence="1">
    <location>
        <begin position="1"/>
        <end position="105"/>
    </location>
</feature>
<dbReference type="OrthoDB" id="3944128at2759"/>
<feature type="compositionally biased region" description="Polar residues" evidence="1">
    <location>
        <begin position="646"/>
        <end position="662"/>
    </location>
</feature>
<feature type="compositionally biased region" description="Low complexity" evidence="1">
    <location>
        <begin position="41"/>
        <end position="60"/>
    </location>
</feature>
<evidence type="ECO:0000313" key="3">
    <source>
        <dbReference type="Proteomes" id="UP000800092"/>
    </source>
</evidence>
<organism evidence="2 3">
    <name type="scientific">Viridothelium virens</name>
    <name type="common">Speckled blister lichen</name>
    <name type="synonym">Trypethelium virens</name>
    <dbReference type="NCBI Taxonomy" id="1048519"/>
    <lineage>
        <taxon>Eukaryota</taxon>
        <taxon>Fungi</taxon>
        <taxon>Dikarya</taxon>
        <taxon>Ascomycota</taxon>
        <taxon>Pezizomycotina</taxon>
        <taxon>Dothideomycetes</taxon>
        <taxon>Dothideomycetes incertae sedis</taxon>
        <taxon>Trypetheliales</taxon>
        <taxon>Trypetheliaceae</taxon>
        <taxon>Viridothelium</taxon>
    </lineage>
</organism>
<sequence length="698" mass="71850">MRRSSGGDDAAAPGESTAGVGDYVMSGLDAGSGTASGTGSTGSSTLNTTTSSSSTSTTTSLELPSVPSRNGTSRASSPPQTKTIPSSASSAKATSQTGTSSFLSQELNRTTTAMVSPIPLSRFNASSSRLSALPSVRNTSFTYGSSANGSVESCWNQWQSYWSSYDLRFVPMGLSTPTSSSTGTTTETGAFEFTFDSPSGTSTTTDIYTQTQGVDGFAITTITSTLIQTYTISSAIASTSTESFTRTVESTSLFYSPVPTNLKTPACSLPSYLPQCQSQWNSYLSAQSASTDPFGVAPHCSQATTQPGQCASLRSNYLATWNDGAASALNWGYGEQTIGAAETEVTSINGTQTNFGVSTWWPTHSTLFPGCTIGCMSCAITGGKVQLIYWPEGTTLASNMSTTSRLSAPMSAVPRNITSEIDPEANAASIRVATGFGTTFTSPTVYISYAKLYASDSCSGVGGTYFNTIVPITNSADLSSLWATMDYGAAGLNSASFNFTDLNSPVPDSIYDRQPRCAQYSNAKATWMMHDGPDTGPSTCPHTLPYEPIIIVPPSVLRSIDPSWASCSGDIRGVYDPPYALTHYSVAAAPAVPTTVSPAAASAEPASVTPAPTPAPTSQPNDPANGLMSIIGGQKSSDPQSPAAASLSQESPTPAASPTNNIGGIIPSVVAGGDQSPTQQDPATQQADPTTSSAGAAA</sequence>
<evidence type="ECO:0000313" key="2">
    <source>
        <dbReference type="EMBL" id="KAF2236547.1"/>
    </source>
</evidence>
<dbReference type="Proteomes" id="UP000800092">
    <property type="component" value="Unassembled WGS sequence"/>
</dbReference>
<name>A0A6A6HEU3_VIRVR</name>
<feature type="region of interest" description="Disordered" evidence="1">
    <location>
        <begin position="603"/>
        <end position="698"/>
    </location>
</feature>
<feature type="non-terminal residue" evidence="2">
    <location>
        <position position="698"/>
    </location>
</feature>
<keyword evidence="3" id="KW-1185">Reference proteome</keyword>
<evidence type="ECO:0000256" key="1">
    <source>
        <dbReference type="SAM" id="MobiDB-lite"/>
    </source>
</evidence>
<protein>
    <submittedName>
        <fullName evidence="2">Uncharacterized protein</fullName>
    </submittedName>
</protein>
<feature type="compositionally biased region" description="Polar residues" evidence="1">
    <location>
        <begin position="67"/>
        <end position="85"/>
    </location>
</feature>
<dbReference type="AlphaFoldDB" id="A0A6A6HEU3"/>
<feature type="compositionally biased region" description="Polar residues" evidence="1">
    <location>
        <begin position="675"/>
        <end position="698"/>
    </location>
</feature>
<gene>
    <name evidence="2" type="ORF">EV356DRAFT_530828</name>
</gene>